<feature type="region of interest" description="Disordered" evidence="1">
    <location>
        <begin position="350"/>
        <end position="427"/>
    </location>
</feature>
<protein>
    <submittedName>
        <fullName evidence="3">Cysteine peptidase, Clan CA, family C19</fullName>
    </submittedName>
</protein>
<dbReference type="SUPFAM" id="SSF54001">
    <property type="entry name" value="Cysteine proteinases"/>
    <property type="match status" value="1"/>
</dbReference>
<feature type="compositionally biased region" description="Low complexity" evidence="1">
    <location>
        <begin position="810"/>
        <end position="825"/>
    </location>
</feature>
<dbReference type="InterPro" id="IPR028889">
    <property type="entry name" value="USP"/>
</dbReference>
<dbReference type="InterPro" id="IPR001394">
    <property type="entry name" value="Peptidase_C19_UCH"/>
</dbReference>
<sequence length="997" mass="106992">MSATASPTHPREDRLLSQKEESVVSFKVELEEALELPHSAEAETTAATTRPSAAQVPPRHGDTTAAEVVVRSSTGSSSSSSSTSNSASTSSRMIIRSAGAKRVPSISVATVSASAGGGGVTSPVATSTNTTATSYTTTTRTAAPALAATWENTSAAQRLAEARASRDDDFNPMILCPLQNLGNTCYFNSGVQLLINCPALVYAARHSPFARSAQRNSPIASHVAGRLVPPSAAVPPTTTTRLCLRGGAATHALFEEFAALLAHMEAGCSPHERGLSPLRALDALARAHPQFEGRSQQDAAEVMTSLLASLEEEGGQYVELTQLLQSFEEDACAMRRAASSLASSHRAAAPVAARSSTGPAPAPADAATTTAAAAARPSGTALAPVPAPSQPRPPLLQRHHGEPYHTDDYSQPSPLSPPDGVDAALPGPRSAHLLTALRLMDQVNRENEGLERRVRERQGRPGAGAFRPPRLHFNPLLDGFRGYSLSQVECHSCRAVSRVVSAFNGLLVDVPTAKQRRRFAAMHPGAPRRLGADGQPRPVKRPCRLTWWNPLSLCAAAWAQIKRLFQEPLPYPLWLDECLDIHFAPELLHGANQYRCESCGRTSEATKSESLLALPEYLLVHMKRFEAGRFFHSKKSDPVFFPAAWQPLTEARARQAPHTSGAGAARSRPPLPEFLDLRRYLHSSVAAFAEPIPPCLAEPDSDAPRPPPPPPSGTKVESSSRSIPTTYTLDGIVNHHGGYDGGHYTVFLYKMTEERQAWVYISDDEMERAEDVVATDTEYVLLYRRQCLVQAAPQTDEAEQLRRKARYYLSPSPSSPETTAAAAAPAAPPPPPPPPRCPSSFSSTSSVDGVKAAPSPAAAAAAAAATATTTQQVYISRMWLQRAAFLHEPGPIVNRLCYCRPEERGRVSMFQTLFPATLSVPGDTPHIHGPPVEWFYVAISQGDYDIFYTAFGGNAAVTASEYESLRAMQVKFCADIDAAERQRQRQRGGGGGSAVRK</sequence>
<reference evidence="3 4" key="1">
    <citation type="journal article" date="2021" name="MBio">
        <title>A New Model Trypanosomatid, Novymonas esmeraldas: Genomic Perception of Its 'Candidatus Pandoraea novymonadis' Endosymbiont.</title>
        <authorList>
            <person name="Zakharova A."/>
            <person name="Saura A."/>
            <person name="Butenko A."/>
            <person name="Podesvova L."/>
            <person name="Warmusova S."/>
            <person name="Kostygov A.Y."/>
            <person name="Nenarokova A."/>
            <person name="Lukes J."/>
            <person name="Opperdoes F.R."/>
            <person name="Yurchenko V."/>
        </authorList>
    </citation>
    <scope>NUCLEOTIDE SEQUENCE [LARGE SCALE GENOMIC DNA]</scope>
    <source>
        <strain evidence="3 4">E262AT.01</strain>
    </source>
</reference>
<accession>A0AAW0ETF2</accession>
<feature type="compositionally biased region" description="Low complexity" evidence="1">
    <location>
        <begin position="72"/>
        <end position="91"/>
    </location>
</feature>
<gene>
    <name evidence="3" type="ORF">NESM_000642400</name>
</gene>
<proteinExistence type="predicted"/>
<evidence type="ECO:0000256" key="1">
    <source>
        <dbReference type="SAM" id="MobiDB-lite"/>
    </source>
</evidence>
<dbReference type="PROSITE" id="PS00973">
    <property type="entry name" value="USP_2"/>
    <property type="match status" value="1"/>
</dbReference>
<dbReference type="Pfam" id="PF00443">
    <property type="entry name" value="UCH"/>
    <property type="match status" value="1"/>
</dbReference>
<dbReference type="GO" id="GO:0004843">
    <property type="term" value="F:cysteine-type deubiquitinase activity"/>
    <property type="evidence" value="ECO:0007669"/>
    <property type="project" value="InterPro"/>
</dbReference>
<feature type="compositionally biased region" description="Basic and acidic residues" evidence="1">
    <location>
        <begin position="9"/>
        <end position="20"/>
    </location>
</feature>
<dbReference type="EMBL" id="JAECZO010000092">
    <property type="protein sequence ID" value="KAK7196989.1"/>
    <property type="molecule type" value="Genomic_DNA"/>
</dbReference>
<dbReference type="InterPro" id="IPR050185">
    <property type="entry name" value="Ub_carboxyl-term_hydrolase"/>
</dbReference>
<dbReference type="Proteomes" id="UP001430356">
    <property type="component" value="Unassembled WGS sequence"/>
</dbReference>
<feature type="region of interest" description="Disordered" evidence="1">
    <location>
        <begin position="1"/>
        <end position="20"/>
    </location>
</feature>
<feature type="region of interest" description="Disordered" evidence="1">
    <location>
        <begin position="37"/>
        <end position="92"/>
    </location>
</feature>
<name>A0AAW0ETF2_9TRYP</name>
<feature type="compositionally biased region" description="Basic and acidic residues" evidence="1">
    <location>
        <begin position="448"/>
        <end position="459"/>
    </location>
</feature>
<evidence type="ECO:0000313" key="3">
    <source>
        <dbReference type="EMBL" id="KAK7196989.1"/>
    </source>
</evidence>
<organism evidence="3 4">
    <name type="scientific">Novymonas esmeraldas</name>
    <dbReference type="NCBI Taxonomy" id="1808958"/>
    <lineage>
        <taxon>Eukaryota</taxon>
        <taxon>Discoba</taxon>
        <taxon>Euglenozoa</taxon>
        <taxon>Kinetoplastea</taxon>
        <taxon>Metakinetoplastina</taxon>
        <taxon>Trypanosomatida</taxon>
        <taxon>Trypanosomatidae</taxon>
        <taxon>Novymonas</taxon>
    </lineage>
</organism>
<feature type="compositionally biased region" description="Low complexity" evidence="1">
    <location>
        <begin position="838"/>
        <end position="848"/>
    </location>
</feature>
<dbReference type="AlphaFoldDB" id="A0AAW0ETF2"/>
<feature type="compositionally biased region" description="Pro residues" evidence="1">
    <location>
        <begin position="826"/>
        <end position="837"/>
    </location>
</feature>
<dbReference type="GO" id="GO:0016579">
    <property type="term" value="P:protein deubiquitination"/>
    <property type="evidence" value="ECO:0007669"/>
    <property type="project" value="InterPro"/>
</dbReference>
<feature type="domain" description="USP" evidence="2">
    <location>
        <begin position="176"/>
        <end position="786"/>
    </location>
</feature>
<dbReference type="PANTHER" id="PTHR21646:SF92">
    <property type="entry name" value="CARBOXYL-TERMINAL HYDROLASE, PUTATIVE-RELATED"/>
    <property type="match status" value="1"/>
</dbReference>
<comment type="caution">
    <text evidence="3">The sequence shown here is derived from an EMBL/GenBank/DDBJ whole genome shotgun (WGS) entry which is preliminary data.</text>
</comment>
<feature type="region of interest" description="Disordered" evidence="1">
    <location>
        <begin position="809"/>
        <end position="848"/>
    </location>
</feature>
<dbReference type="InterPro" id="IPR018200">
    <property type="entry name" value="USP_CS"/>
</dbReference>
<feature type="compositionally biased region" description="Basic and acidic residues" evidence="1">
    <location>
        <begin position="399"/>
        <end position="408"/>
    </location>
</feature>
<feature type="region of interest" description="Disordered" evidence="1">
    <location>
        <begin position="692"/>
        <end position="722"/>
    </location>
</feature>
<feature type="region of interest" description="Disordered" evidence="1">
    <location>
        <begin position="448"/>
        <end position="467"/>
    </location>
</feature>
<dbReference type="PANTHER" id="PTHR21646">
    <property type="entry name" value="UBIQUITIN CARBOXYL-TERMINAL HYDROLASE"/>
    <property type="match status" value="1"/>
</dbReference>
<dbReference type="CDD" id="cd02257">
    <property type="entry name" value="Peptidase_C19"/>
    <property type="match status" value="1"/>
</dbReference>
<evidence type="ECO:0000313" key="4">
    <source>
        <dbReference type="Proteomes" id="UP001430356"/>
    </source>
</evidence>
<feature type="compositionally biased region" description="Pro residues" evidence="1">
    <location>
        <begin position="385"/>
        <end position="394"/>
    </location>
</feature>
<evidence type="ECO:0000259" key="2">
    <source>
        <dbReference type="PROSITE" id="PS50235"/>
    </source>
</evidence>
<keyword evidence="4" id="KW-1185">Reference proteome</keyword>
<dbReference type="Gene3D" id="3.90.70.10">
    <property type="entry name" value="Cysteine proteinases"/>
    <property type="match status" value="2"/>
</dbReference>
<dbReference type="PROSITE" id="PS50235">
    <property type="entry name" value="USP_3"/>
    <property type="match status" value="1"/>
</dbReference>
<dbReference type="InterPro" id="IPR038765">
    <property type="entry name" value="Papain-like_cys_pep_sf"/>
</dbReference>
<feature type="compositionally biased region" description="Low complexity" evidence="1">
    <location>
        <begin position="350"/>
        <end position="384"/>
    </location>
</feature>